<sequence>MARRAYGAGMPNPVKDVTFTEAEPESLEDLRGLGARMAPHWAPGAPQVPGAVPPSRIRGVSVPAGSARLLESMSEYGD</sequence>
<evidence type="ECO:0000256" key="1">
    <source>
        <dbReference type="SAM" id="MobiDB-lite"/>
    </source>
</evidence>
<evidence type="ECO:0000313" key="3">
    <source>
        <dbReference type="Proteomes" id="UP001499895"/>
    </source>
</evidence>
<reference evidence="2 3" key="1">
    <citation type="journal article" date="2019" name="Int. J. Syst. Evol. Microbiol.">
        <title>The Global Catalogue of Microorganisms (GCM) 10K type strain sequencing project: providing services to taxonomists for standard genome sequencing and annotation.</title>
        <authorList>
            <consortium name="The Broad Institute Genomics Platform"/>
            <consortium name="The Broad Institute Genome Sequencing Center for Infectious Disease"/>
            <person name="Wu L."/>
            <person name="Ma J."/>
        </authorList>
    </citation>
    <scope>NUCLEOTIDE SEQUENCE [LARGE SCALE GENOMIC DNA]</scope>
    <source>
        <strain evidence="2 3">JCM 10649</strain>
    </source>
</reference>
<organism evidence="2 3">
    <name type="scientific">Streptomyces stramineus</name>
    <dbReference type="NCBI Taxonomy" id="173861"/>
    <lineage>
        <taxon>Bacteria</taxon>
        <taxon>Bacillati</taxon>
        <taxon>Actinomycetota</taxon>
        <taxon>Actinomycetes</taxon>
        <taxon>Kitasatosporales</taxon>
        <taxon>Streptomycetaceae</taxon>
        <taxon>Streptomyces</taxon>
    </lineage>
</organism>
<dbReference type="Proteomes" id="UP001499895">
    <property type="component" value="Unassembled WGS sequence"/>
</dbReference>
<dbReference type="EMBL" id="BAAAHB010000036">
    <property type="protein sequence ID" value="GAA0469780.1"/>
    <property type="molecule type" value="Genomic_DNA"/>
</dbReference>
<name>A0ABN1A7W1_9ACTN</name>
<feature type="region of interest" description="Disordered" evidence="1">
    <location>
        <begin position="37"/>
        <end position="59"/>
    </location>
</feature>
<keyword evidence="3" id="KW-1185">Reference proteome</keyword>
<proteinExistence type="predicted"/>
<accession>A0ABN1A7W1</accession>
<protein>
    <submittedName>
        <fullName evidence="2">Uncharacterized protein</fullName>
    </submittedName>
</protein>
<gene>
    <name evidence="2" type="ORF">GCM10009544_34950</name>
</gene>
<comment type="caution">
    <text evidence="2">The sequence shown here is derived from an EMBL/GenBank/DDBJ whole genome shotgun (WGS) entry which is preliminary data.</text>
</comment>
<feature type="compositionally biased region" description="Low complexity" evidence="1">
    <location>
        <begin position="42"/>
        <end position="54"/>
    </location>
</feature>
<evidence type="ECO:0000313" key="2">
    <source>
        <dbReference type="EMBL" id="GAA0469780.1"/>
    </source>
</evidence>